<sequence length="392" mass="43183">MQGGRGDEGLLDKVARVGRAIPGALYALGRSVKSLLTMEAFSDMLQEHKLPHTVWLLGVRYTLAHQPGSAAGNEEARPVIDESQKFKMDMWSRMWFSYRYNFHPIAGTELTTDTGWGCMIRSGQMMIAQALVHHHLGRDWRLLHTSKYNELPSDYRKVLEMFLDHPCAPLSIHSFVRAGQQVGKKAGTWFGPNTVCSAFSKLHAGGALGSDSSLQLLAYDGNDGDNTIYTSEARELLQAGPLFILLPTRLGVSAVDASYIPKVAHVFSFPQSLGFIGGKPSSAHYFIASQGEAVYYLDPHTPQPIINISDKDHRSFHSSAAHRMLLQHVDPSLTFGFYVKDEADLSDLCDRLTTMNQALGGYPAISVAEKKSVPAADLNFDETEDDDGVILI</sequence>
<dbReference type="InterPro" id="IPR046792">
    <property type="entry name" value="Peptidase_C54_cat"/>
</dbReference>
<protein>
    <recommendedName>
        <fullName evidence="11">Cysteine protease</fullName>
        <ecNumber evidence="11">3.4.22.-</ecNumber>
    </recommendedName>
</protein>
<dbReference type="PANTHER" id="PTHR22624:SF49">
    <property type="entry name" value="CYSTEINE PROTEASE"/>
    <property type="match status" value="1"/>
</dbReference>
<dbReference type="EMBL" id="HBEO01030010">
    <property type="protein sequence ID" value="CAD8502315.1"/>
    <property type="molecule type" value="Transcribed_RNA"/>
</dbReference>
<keyword evidence="5 11" id="KW-0645">Protease</keyword>
<evidence type="ECO:0000256" key="2">
    <source>
        <dbReference type="ARBA" id="ARBA00010958"/>
    </source>
</evidence>
<dbReference type="Pfam" id="PF03416">
    <property type="entry name" value="Peptidase_C54"/>
    <property type="match status" value="1"/>
</dbReference>
<evidence type="ECO:0000256" key="4">
    <source>
        <dbReference type="ARBA" id="ARBA00022490"/>
    </source>
</evidence>
<dbReference type="GO" id="GO:0015031">
    <property type="term" value="P:protein transport"/>
    <property type="evidence" value="ECO:0007669"/>
    <property type="project" value="UniProtKB-KW"/>
</dbReference>
<comment type="function">
    <text evidence="11">Cysteine protease that plays a key role in autophagy by mediating both proteolytic activation and delipidation of ATG8 family proteins.</text>
</comment>
<gene>
    <name evidence="13" type="ORF">HPHI1048_LOCUS20383</name>
</gene>
<evidence type="ECO:0000256" key="10">
    <source>
        <dbReference type="ARBA" id="ARBA00029362"/>
    </source>
</evidence>
<keyword evidence="6 11" id="KW-0378">Hydrolase</keyword>
<dbReference type="GO" id="GO:0034727">
    <property type="term" value="P:piecemeal microautophagy of the nucleus"/>
    <property type="evidence" value="ECO:0007669"/>
    <property type="project" value="TreeGrafter"/>
</dbReference>
<keyword evidence="3" id="KW-0813">Transport</keyword>
<dbReference type="GO" id="GO:0000045">
    <property type="term" value="P:autophagosome assembly"/>
    <property type="evidence" value="ECO:0007669"/>
    <property type="project" value="TreeGrafter"/>
</dbReference>
<evidence type="ECO:0000259" key="12">
    <source>
        <dbReference type="Pfam" id="PF03416"/>
    </source>
</evidence>
<dbReference type="AlphaFoldDB" id="A0A7S0F6Z3"/>
<comment type="catalytic activity">
    <reaction evidence="10">
        <text>[protein]-C-terminal L-amino acid-glycyl-phosphatidylethanolamide + H2O = [protein]-C-terminal L-amino acid-glycine + a 1,2-diacyl-sn-glycero-3-phosphoethanolamine</text>
        <dbReference type="Rhea" id="RHEA:67548"/>
        <dbReference type="Rhea" id="RHEA-COMP:17323"/>
        <dbReference type="Rhea" id="RHEA-COMP:17324"/>
        <dbReference type="ChEBI" id="CHEBI:15377"/>
        <dbReference type="ChEBI" id="CHEBI:64612"/>
        <dbReference type="ChEBI" id="CHEBI:172940"/>
        <dbReference type="ChEBI" id="CHEBI:172941"/>
    </reaction>
    <physiologicalReaction direction="left-to-right" evidence="10">
        <dbReference type="Rhea" id="RHEA:67549"/>
    </physiologicalReaction>
</comment>
<feature type="domain" description="Peptidase C54 catalytic" evidence="12">
    <location>
        <begin position="84"/>
        <end position="351"/>
    </location>
</feature>
<proteinExistence type="inferred from homology"/>
<dbReference type="SUPFAM" id="SSF54001">
    <property type="entry name" value="Cysteine proteinases"/>
    <property type="match status" value="1"/>
</dbReference>
<reference evidence="13" key="1">
    <citation type="submission" date="2021-01" db="EMBL/GenBank/DDBJ databases">
        <authorList>
            <person name="Corre E."/>
            <person name="Pelletier E."/>
            <person name="Niang G."/>
            <person name="Scheremetjew M."/>
            <person name="Finn R."/>
            <person name="Kale V."/>
            <person name="Holt S."/>
            <person name="Cochrane G."/>
            <person name="Meng A."/>
            <person name="Brown T."/>
            <person name="Cohen L."/>
        </authorList>
    </citation>
    <scope>NUCLEOTIDE SEQUENCE</scope>
    <source>
        <strain evidence="13">CCMP325</strain>
    </source>
</reference>
<dbReference type="PANTHER" id="PTHR22624">
    <property type="entry name" value="CYSTEINE PROTEASE ATG4"/>
    <property type="match status" value="1"/>
</dbReference>
<dbReference type="GO" id="GO:0004197">
    <property type="term" value="F:cysteine-type endopeptidase activity"/>
    <property type="evidence" value="ECO:0007669"/>
    <property type="project" value="TreeGrafter"/>
</dbReference>
<evidence type="ECO:0000313" key="13">
    <source>
        <dbReference type="EMBL" id="CAD8502315.1"/>
    </source>
</evidence>
<dbReference type="InterPro" id="IPR038765">
    <property type="entry name" value="Papain-like_cys_pep_sf"/>
</dbReference>
<dbReference type="EC" id="3.4.22.-" evidence="11"/>
<dbReference type="GO" id="GO:0005737">
    <property type="term" value="C:cytoplasm"/>
    <property type="evidence" value="ECO:0007669"/>
    <property type="project" value="UniProtKB-SubCell"/>
</dbReference>
<keyword evidence="7" id="KW-0788">Thiol protease</keyword>
<dbReference type="GO" id="GO:0016485">
    <property type="term" value="P:protein processing"/>
    <property type="evidence" value="ECO:0007669"/>
    <property type="project" value="TreeGrafter"/>
</dbReference>
<evidence type="ECO:0000256" key="7">
    <source>
        <dbReference type="ARBA" id="ARBA00022807"/>
    </source>
</evidence>
<accession>A0A7S0F6Z3</accession>
<evidence type="ECO:0000256" key="6">
    <source>
        <dbReference type="ARBA" id="ARBA00022801"/>
    </source>
</evidence>
<comment type="similarity">
    <text evidence="2 11">Belongs to the peptidase C54 family.</text>
</comment>
<dbReference type="GO" id="GO:0035973">
    <property type="term" value="P:aggrephagy"/>
    <property type="evidence" value="ECO:0007669"/>
    <property type="project" value="TreeGrafter"/>
</dbReference>
<organism evidence="13">
    <name type="scientific">Hanusia phi</name>
    <dbReference type="NCBI Taxonomy" id="3032"/>
    <lineage>
        <taxon>Eukaryota</taxon>
        <taxon>Cryptophyceae</taxon>
        <taxon>Pyrenomonadales</taxon>
        <taxon>Geminigeraceae</taxon>
        <taxon>Hanusia</taxon>
    </lineage>
</organism>
<keyword evidence="4 11" id="KW-0963">Cytoplasm</keyword>
<evidence type="ECO:0000256" key="11">
    <source>
        <dbReference type="RuleBase" id="RU363115"/>
    </source>
</evidence>
<name>A0A7S0F6Z3_9CRYP</name>
<dbReference type="GO" id="GO:0000423">
    <property type="term" value="P:mitophagy"/>
    <property type="evidence" value="ECO:0007669"/>
    <property type="project" value="TreeGrafter"/>
</dbReference>
<dbReference type="GO" id="GO:0019786">
    <property type="term" value="F:protein-phosphatidylethanolamide deconjugating activity"/>
    <property type="evidence" value="ECO:0007669"/>
    <property type="project" value="InterPro"/>
</dbReference>
<evidence type="ECO:0000256" key="3">
    <source>
        <dbReference type="ARBA" id="ARBA00022448"/>
    </source>
</evidence>
<evidence type="ECO:0000256" key="8">
    <source>
        <dbReference type="ARBA" id="ARBA00022927"/>
    </source>
</evidence>
<evidence type="ECO:0000256" key="9">
    <source>
        <dbReference type="ARBA" id="ARBA00023006"/>
    </source>
</evidence>
<keyword evidence="9 11" id="KW-0072">Autophagy</keyword>
<dbReference type="InterPro" id="IPR005078">
    <property type="entry name" value="Peptidase_C54"/>
</dbReference>
<keyword evidence="8 11" id="KW-0653">Protein transport</keyword>
<evidence type="ECO:0000256" key="5">
    <source>
        <dbReference type="ARBA" id="ARBA00022670"/>
    </source>
</evidence>
<evidence type="ECO:0000256" key="1">
    <source>
        <dbReference type="ARBA" id="ARBA00004496"/>
    </source>
</evidence>
<comment type="subcellular location">
    <subcellularLocation>
        <location evidence="1 11">Cytoplasm</location>
    </subcellularLocation>
</comment>